<evidence type="ECO:0000256" key="5">
    <source>
        <dbReference type="ARBA" id="ARBA00022538"/>
    </source>
</evidence>
<feature type="transmembrane region" description="Helical" evidence="29">
    <location>
        <begin position="654"/>
        <end position="677"/>
    </location>
</feature>
<dbReference type="InterPro" id="IPR002443">
    <property type="entry name" value="SLC12A1/SLC12A2"/>
</dbReference>
<keyword evidence="17" id="KW-1015">Disulfide bond</keyword>
<feature type="transmembrane region" description="Helical" evidence="29">
    <location>
        <begin position="383"/>
        <end position="411"/>
    </location>
</feature>
<name>A0A8C4PQK9_EQUAS</name>
<keyword evidence="8" id="KW-0547">Nucleotide-binding</keyword>
<evidence type="ECO:0000256" key="15">
    <source>
        <dbReference type="ARBA" id="ARBA00023065"/>
    </source>
</evidence>
<dbReference type="InterPro" id="IPR018491">
    <property type="entry name" value="SLC12_C"/>
</dbReference>
<evidence type="ECO:0000256" key="23">
    <source>
        <dbReference type="ARBA" id="ARBA00056815"/>
    </source>
</evidence>
<feature type="region of interest" description="Disordered" evidence="28">
    <location>
        <begin position="144"/>
        <end position="187"/>
    </location>
</feature>
<dbReference type="GO" id="GO:0055078">
    <property type="term" value="P:sodium ion homeostasis"/>
    <property type="evidence" value="ECO:0007669"/>
    <property type="project" value="TreeGrafter"/>
</dbReference>
<feature type="transmembrane region" description="Helical" evidence="29">
    <location>
        <begin position="289"/>
        <end position="309"/>
    </location>
</feature>
<evidence type="ECO:0000256" key="28">
    <source>
        <dbReference type="SAM" id="MobiDB-lite"/>
    </source>
</evidence>
<feature type="transmembrane region" description="Helical" evidence="29">
    <location>
        <begin position="576"/>
        <end position="596"/>
    </location>
</feature>
<feature type="domain" description="Amino acid permease N-terminal" evidence="32">
    <location>
        <begin position="195"/>
        <end position="249"/>
    </location>
</feature>
<evidence type="ECO:0000259" key="32">
    <source>
        <dbReference type="Pfam" id="PF08403"/>
    </source>
</evidence>
<keyword evidence="12" id="KW-0630">Potassium</keyword>
<evidence type="ECO:0000256" key="14">
    <source>
        <dbReference type="ARBA" id="ARBA00023053"/>
    </source>
</evidence>
<keyword evidence="4" id="KW-1003">Cell membrane</keyword>
<evidence type="ECO:0000256" key="9">
    <source>
        <dbReference type="ARBA" id="ARBA00022840"/>
    </source>
</evidence>
<evidence type="ECO:0000256" key="11">
    <source>
        <dbReference type="ARBA" id="ARBA00022847"/>
    </source>
</evidence>
<evidence type="ECO:0000256" key="18">
    <source>
        <dbReference type="ARBA" id="ARBA00023180"/>
    </source>
</evidence>
<evidence type="ECO:0000256" key="24">
    <source>
        <dbReference type="ARBA" id="ARBA00063035"/>
    </source>
</evidence>
<dbReference type="GO" id="GO:0005524">
    <property type="term" value="F:ATP binding"/>
    <property type="evidence" value="ECO:0007669"/>
    <property type="project" value="UniProtKB-KW"/>
</dbReference>
<dbReference type="AlphaFoldDB" id="A0A8C4PQK9"/>
<evidence type="ECO:0000256" key="4">
    <source>
        <dbReference type="ARBA" id="ARBA00022475"/>
    </source>
</evidence>
<protein>
    <recommendedName>
        <fullName evidence="25">Solute carrier family 12 member 3</fullName>
    </recommendedName>
    <alternativeName>
        <fullName evidence="26">Na-Cl symporter</fullName>
    </alternativeName>
    <alternativeName>
        <fullName evidence="27">Thiazide-sensitive sodium-chloride cotransporter</fullName>
    </alternativeName>
</protein>
<comment type="catalytic activity">
    <reaction evidence="22">
        <text>chloride(out) + Na(+)(out) = chloride(in) + Na(+)(in)</text>
        <dbReference type="Rhea" id="RHEA:73887"/>
        <dbReference type="ChEBI" id="CHEBI:17996"/>
        <dbReference type="ChEBI" id="CHEBI:29101"/>
    </reaction>
</comment>
<keyword evidence="5" id="KW-0633">Potassium transport</keyword>
<dbReference type="Pfam" id="PF03522">
    <property type="entry name" value="SLC12"/>
    <property type="match status" value="2"/>
</dbReference>
<dbReference type="InterPro" id="IPR004841">
    <property type="entry name" value="AA-permease/SLC12A_dom"/>
</dbReference>
<feature type="transmembrane region" description="Helical" evidence="29">
    <location>
        <begin position="315"/>
        <end position="339"/>
    </location>
</feature>
<keyword evidence="10" id="KW-0832">Ubl conjugation</keyword>
<dbReference type="FunFam" id="1.20.1740.10:FF:000018">
    <property type="entry name" value="solute carrier family 12 member 3 isoform X2"/>
    <property type="match status" value="1"/>
</dbReference>
<evidence type="ECO:0000256" key="10">
    <source>
        <dbReference type="ARBA" id="ARBA00022843"/>
    </source>
</evidence>
<dbReference type="Pfam" id="PF08403">
    <property type="entry name" value="AA_permease_N"/>
    <property type="match status" value="1"/>
</dbReference>
<feature type="domain" description="SLC12A transporter C-terminal" evidence="31">
    <location>
        <begin position="856"/>
        <end position="990"/>
    </location>
</feature>
<feature type="transmembrane region" description="Helical" evidence="29">
    <location>
        <begin position="766"/>
        <end position="785"/>
    </location>
</feature>
<evidence type="ECO:0000256" key="22">
    <source>
        <dbReference type="ARBA" id="ARBA00050884"/>
    </source>
</evidence>
<dbReference type="GO" id="GO:0055064">
    <property type="term" value="P:chloride ion homeostasis"/>
    <property type="evidence" value="ECO:0007669"/>
    <property type="project" value="TreeGrafter"/>
</dbReference>
<feature type="compositionally biased region" description="Low complexity" evidence="28">
    <location>
        <begin position="144"/>
        <end position="154"/>
    </location>
</feature>
<evidence type="ECO:0000256" key="3">
    <source>
        <dbReference type="ARBA" id="ARBA00022448"/>
    </source>
</evidence>
<evidence type="ECO:0000256" key="29">
    <source>
        <dbReference type="SAM" id="Phobius"/>
    </source>
</evidence>
<evidence type="ECO:0000256" key="27">
    <source>
        <dbReference type="ARBA" id="ARBA00077939"/>
    </source>
</evidence>
<organism evidence="33">
    <name type="scientific">Equus asinus asinus</name>
    <dbReference type="NCBI Taxonomy" id="83772"/>
    <lineage>
        <taxon>Eukaryota</taxon>
        <taxon>Metazoa</taxon>
        <taxon>Chordata</taxon>
        <taxon>Craniata</taxon>
        <taxon>Vertebrata</taxon>
        <taxon>Euteleostomi</taxon>
        <taxon>Mammalia</taxon>
        <taxon>Eutheria</taxon>
        <taxon>Laurasiatheria</taxon>
        <taxon>Perissodactyla</taxon>
        <taxon>Equidae</taxon>
        <taxon>Equus</taxon>
    </lineage>
</organism>
<comment type="similarity">
    <text evidence="2">Belongs to the SLC12A transporter family.</text>
</comment>
<feature type="domain" description="Amino acid permease/ SLC12A" evidence="30">
    <location>
        <begin position="402"/>
        <end position="847"/>
    </location>
</feature>
<dbReference type="GO" id="GO:0008519">
    <property type="term" value="F:ammonium channel activity"/>
    <property type="evidence" value="ECO:0007669"/>
    <property type="project" value="TreeGrafter"/>
</dbReference>
<evidence type="ECO:0000256" key="12">
    <source>
        <dbReference type="ARBA" id="ARBA00022958"/>
    </source>
</evidence>
<feature type="transmembrane region" description="Helical" evidence="29">
    <location>
        <begin position="351"/>
        <end position="371"/>
    </location>
</feature>
<feature type="domain" description="Amino acid permease/ SLC12A" evidence="30">
    <location>
        <begin position="288"/>
        <end position="352"/>
    </location>
</feature>
<feature type="transmembrane region" description="Helical" evidence="29">
    <location>
        <begin position="710"/>
        <end position="730"/>
    </location>
</feature>
<keyword evidence="15" id="KW-0406">Ion transport</keyword>
<dbReference type="GO" id="GO:0008511">
    <property type="term" value="F:sodium:potassium:chloride symporter activity"/>
    <property type="evidence" value="ECO:0007669"/>
    <property type="project" value="TreeGrafter"/>
</dbReference>
<comment type="subunit">
    <text evidence="24">Homodimer; adopts a domain-swap conformation at the scissor helices connecting the transmembrane domain and C-terminal domain. Interacts with KLHL3. Interacts with IL18R1; this interaction is increased by IL18 treatment.</text>
</comment>
<evidence type="ECO:0000256" key="13">
    <source>
        <dbReference type="ARBA" id="ARBA00022989"/>
    </source>
</evidence>
<feature type="region of interest" description="Disordered" evidence="28">
    <location>
        <begin position="35"/>
        <end position="86"/>
    </location>
</feature>
<keyword evidence="6" id="KW-0597">Phosphoprotein</keyword>
<keyword evidence="19" id="KW-0739">Sodium transport</keyword>
<evidence type="ECO:0000256" key="6">
    <source>
        <dbReference type="ARBA" id="ARBA00022553"/>
    </source>
</evidence>
<evidence type="ECO:0000259" key="31">
    <source>
        <dbReference type="Pfam" id="PF03522"/>
    </source>
</evidence>
<dbReference type="GO" id="GO:1990573">
    <property type="term" value="P:potassium ion import across plasma membrane"/>
    <property type="evidence" value="ECO:0007669"/>
    <property type="project" value="TreeGrafter"/>
</dbReference>
<feature type="region of interest" description="Disordered" evidence="28">
    <location>
        <begin position="102"/>
        <end position="132"/>
    </location>
</feature>
<keyword evidence="18" id="KW-0325">Glycoprotein</keyword>
<evidence type="ECO:0000256" key="21">
    <source>
        <dbReference type="ARBA" id="ARBA00048452"/>
    </source>
</evidence>
<dbReference type="Pfam" id="PF00324">
    <property type="entry name" value="AA_permease"/>
    <property type="match status" value="2"/>
</dbReference>
<dbReference type="OMA" id="CTHITKK"/>
<evidence type="ECO:0000256" key="17">
    <source>
        <dbReference type="ARBA" id="ARBA00023157"/>
    </source>
</evidence>
<dbReference type="PRINTS" id="PR01208">
    <property type="entry name" value="NAKCLTRSPRT1"/>
</dbReference>
<keyword evidence="11" id="KW-0769">Symport</keyword>
<dbReference type="GO" id="GO:0006884">
    <property type="term" value="P:cell volume homeostasis"/>
    <property type="evidence" value="ECO:0007669"/>
    <property type="project" value="TreeGrafter"/>
</dbReference>
<evidence type="ECO:0000256" key="7">
    <source>
        <dbReference type="ARBA" id="ARBA00022692"/>
    </source>
</evidence>
<feature type="transmembrane region" description="Helical" evidence="29">
    <location>
        <begin position="791"/>
        <end position="806"/>
    </location>
</feature>
<evidence type="ECO:0000256" key="19">
    <source>
        <dbReference type="ARBA" id="ARBA00023201"/>
    </source>
</evidence>
<evidence type="ECO:0000313" key="33">
    <source>
        <dbReference type="Ensembl" id="ENSEASP00005022695.1"/>
    </source>
</evidence>
<evidence type="ECO:0000256" key="1">
    <source>
        <dbReference type="ARBA" id="ARBA00004424"/>
    </source>
</evidence>
<keyword evidence="3" id="KW-0813">Transport</keyword>
<sequence length="1231" mass="133317">MEPGPTAPSSGVPRLAGVGEAPPAAALAAAGVDLPGTAVPSVPEDAAAASRAGGGVRGEGAAAAGDGLGRPLGPTPSQSRFQVDLVSENAGRAAAAAAAAASAGAGGKETPAEGKASGESGPAKGSEEAKGRFRVNFVDPAASSSADESLSDAAGVGGDGPNVSFQNGGDTVLSEGSSLHSGGGGSGHHQHYYYDTHTNTYYLRTFGHNTMDAVPRIDHYRHTAAQLGEKLLRPSLAELHDELEKVSSPDPLPADGFANGEESTPTRDAVVTYTAESKGVVKFGWIKGVLVRCMLNIWGVMLFIRLSWIVGQAGIGLSVLVITMATVVTTITGLSTSAIATNGFVRGGLSVLVITMATVVTTITGLSTSAIATNGFVRGGKFIIFYLSFLFDSFILLLLFSFPLGGAYYLISRSLGPEFGGAIGLIFAFANAVAVAMYVVGFAETVVELLKEHSILMIDEINDIRIIGAITVVILLGISVAGMEWEAKAQIVLLVILLLAIADFVIGTFIPLENKKPKGFFGYKSEIFNENFGPDFREEETFFSVFAIFFPAATGILAGANISGDLADPQSAIPKGTLLAILITTMVYIGIAVSVGSCVVRDATGNINDTIVTELTNCTSAACKLNFDFSSCESNPCSYGLMNNFQVMSMVSGFAPLISAGIFSATLSSALASLVSAPKIFQALCKDNIYPAFQMFAKGYGKNNEPLRGYILTFLIALGFILIAELNVIAPIISNFFLASYALINFSVFHASLAKSPGWRPAFKYYNMWISLIGAILCCIVMFVINWWAALLTYVIVLGLYIYVTYKKPDVNWGSSTQALTYLNALQHSIRLSGVEDHVKNFRPQCLVMTGAPNSRPALLHLVHDFTKNVGLMICGHVHMGPRRQAMKEMSIDQTKYQRWLIKNKMKAFYAPVHADDLREGAQYLMQAAGLGRMKPNTLVLGFKKDWLQADMRDVDLYINLFHDAFDIQYGVVVIRLREGLDISHLQGQGIQQKGLQYLPPLHLIFLLNPLESKGPAMPLNVADQKLLEASTQFQKKQGKNTIDVWWLFDDGGLTLLIPYLLTTKKKWKDCKIRVFIGGKINRIDHDRRAMATLLSKFRIDFSDIMVLGDINTKPKKENIIAFDEMIEPYRLHEDDKEQDIADKMKEDEPWRITDNELELYKTKTYRQIRLNELLKEHSNTANIIVMSLPVARKGAVSSALYMAWLEALSKDLPPILLVRGNHQSVLTFYS</sequence>
<feature type="transmembrane region" description="Helical" evidence="29">
    <location>
        <begin position="491"/>
        <end position="512"/>
    </location>
</feature>
<dbReference type="InterPro" id="IPR002444">
    <property type="entry name" value="NKCC1"/>
</dbReference>
<dbReference type="InterPro" id="IPR004842">
    <property type="entry name" value="SLC12A_fam"/>
</dbReference>
<keyword evidence="16 29" id="KW-0472">Membrane</keyword>
<proteinExistence type="inferred from homology"/>
<dbReference type="InterPro" id="IPR013612">
    <property type="entry name" value="AA_permease_N"/>
</dbReference>
<keyword evidence="13 29" id="KW-1133">Transmembrane helix</keyword>
<evidence type="ECO:0000256" key="8">
    <source>
        <dbReference type="ARBA" id="ARBA00022741"/>
    </source>
</evidence>
<keyword evidence="14" id="KW-0915">Sodium</keyword>
<dbReference type="Gene3D" id="1.20.1740.10">
    <property type="entry name" value="Amino acid/polyamine transporter I"/>
    <property type="match status" value="1"/>
</dbReference>
<keyword evidence="9" id="KW-0067">ATP-binding</keyword>
<evidence type="ECO:0000256" key="2">
    <source>
        <dbReference type="ARBA" id="ARBA00010593"/>
    </source>
</evidence>
<feature type="transmembrane region" description="Helical" evidence="29">
    <location>
        <begin position="542"/>
        <end position="564"/>
    </location>
</feature>
<comment type="function">
    <text evidence="23">Electroneutral sodium and chloride ion cotransporter, which acts as a key mediator of sodium and chloride reabsorption in kidney distal convoluted tubules. Also acts as a receptor for the pro-inflammatory cytokine IL18, thereby contributing to IL18-induced cytokine production, including IFNG, IL6, IL18 and CCL2. May act either independently of IL18R1, or in a complex with IL18R1.</text>
</comment>
<accession>A0A8C4PQK9</accession>
<dbReference type="GO" id="GO:0016324">
    <property type="term" value="C:apical plasma membrane"/>
    <property type="evidence" value="ECO:0007669"/>
    <property type="project" value="UniProtKB-SubCell"/>
</dbReference>
<evidence type="ECO:0000259" key="30">
    <source>
        <dbReference type="Pfam" id="PF00324"/>
    </source>
</evidence>
<evidence type="ECO:0000256" key="16">
    <source>
        <dbReference type="ARBA" id="ARBA00023136"/>
    </source>
</evidence>
<dbReference type="PANTHER" id="PTHR11827">
    <property type="entry name" value="SOLUTE CARRIER FAMILY 12, CATION COTRANSPORTERS"/>
    <property type="match status" value="1"/>
</dbReference>
<feature type="transmembrane region" description="Helical" evidence="29">
    <location>
        <begin position="464"/>
        <end position="484"/>
    </location>
</feature>
<dbReference type="GO" id="GO:0055075">
    <property type="term" value="P:potassium ion homeostasis"/>
    <property type="evidence" value="ECO:0007669"/>
    <property type="project" value="TreeGrafter"/>
</dbReference>
<feature type="transmembrane region" description="Helical" evidence="29">
    <location>
        <begin position="423"/>
        <end position="444"/>
    </location>
</feature>
<comment type="subcellular location">
    <subcellularLocation>
        <location evidence="1">Apical cell membrane</location>
        <topology evidence="1">Multi-pass membrane protein</topology>
    </subcellularLocation>
</comment>
<feature type="domain" description="SLC12A transporter C-terminal" evidence="31">
    <location>
        <begin position="1021"/>
        <end position="1231"/>
    </location>
</feature>
<comment type="catalytic activity">
    <reaction evidence="21">
        <text>K(+)(out) + 2 chloride(out) + Na(+)(out) = K(+)(in) + 2 chloride(in) + Na(+)(in)</text>
        <dbReference type="Rhea" id="RHEA:72395"/>
        <dbReference type="ChEBI" id="CHEBI:17996"/>
        <dbReference type="ChEBI" id="CHEBI:29101"/>
        <dbReference type="ChEBI" id="CHEBI:29103"/>
    </reaction>
    <physiologicalReaction direction="left-to-right" evidence="21">
        <dbReference type="Rhea" id="RHEA:72396"/>
    </physiologicalReaction>
</comment>
<keyword evidence="7 29" id="KW-0812">Transmembrane</keyword>
<dbReference type="PANTHER" id="PTHR11827:SF58">
    <property type="entry name" value="SOLUTE CARRIER FAMILY 12 MEMBER 2"/>
    <property type="match status" value="1"/>
</dbReference>
<evidence type="ECO:0000256" key="25">
    <source>
        <dbReference type="ARBA" id="ARBA00073714"/>
    </source>
</evidence>
<reference evidence="33" key="1">
    <citation type="submission" date="2023-03" db="UniProtKB">
        <authorList>
            <consortium name="Ensembl"/>
        </authorList>
    </citation>
    <scope>IDENTIFICATION</scope>
</reference>
<dbReference type="Ensembl" id="ENSEAST00005024623.1">
    <property type="protein sequence ID" value="ENSEASP00005022695.1"/>
    <property type="gene ID" value="ENSEASG00005012787.1"/>
</dbReference>
<keyword evidence="20" id="KW-0868">Chloride</keyword>
<dbReference type="NCBIfam" id="TIGR00930">
    <property type="entry name" value="2a30"/>
    <property type="match status" value="1"/>
</dbReference>
<dbReference type="PRINTS" id="PR01207">
    <property type="entry name" value="NAKCLTRNSPRT"/>
</dbReference>
<gene>
    <name evidence="33" type="primary">SLC12A2</name>
</gene>
<feature type="transmembrane region" description="Helical" evidence="29">
    <location>
        <begin position="736"/>
        <end position="754"/>
    </location>
</feature>
<evidence type="ECO:0000256" key="20">
    <source>
        <dbReference type="ARBA" id="ARBA00023214"/>
    </source>
</evidence>
<feature type="compositionally biased region" description="Low complexity" evidence="28">
    <location>
        <begin position="59"/>
        <end position="72"/>
    </location>
</feature>
<evidence type="ECO:0000256" key="26">
    <source>
        <dbReference type="ARBA" id="ARBA00076232"/>
    </source>
</evidence>